<geneLocation type="plasmid" evidence="4 5">
    <name>pAb134-05</name>
</geneLocation>
<gene>
    <name evidence="4" type="ORF">KGB56_26850</name>
</gene>
<feature type="region of interest" description="Disordered" evidence="1">
    <location>
        <begin position="165"/>
        <end position="196"/>
    </location>
</feature>
<dbReference type="NCBIfam" id="TIGR01644">
    <property type="entry name" value="phage_P2_V"/>
    <property type="match status" value="1"/>
</dbReference>
<dbReference type="Gene3D" id="2.40.50.230">
    <property type="entry name" value="Gp5 N-terminal domain"/>
    <property type="match status" value="1"/>
</dbReference>
<dbReference type="Gene3D" id="6.20.150.10">
    <property type="match status" value="1"/>
</dbReference>
<evidence type="ECO:0000259" key="2">
    <source>
        <dbReference type="Pfam" id="PF04717"/>
    </source>
</evidence>
<sequence>MSSRNDSHVRLSDVERRLSQTVVYGVVEQADYKNGKYRVRSGEILSNWLPMRQMRAGAVRSWEPLHEGEQVVLAAPSGDLAQAAILGSIASEAAPAVGDKPEITKTVFEDGTVIEHDDKNKTTVVKAPSDGSISLQVADSKLTLTEDTISLKASKIVLEGDVKASGGELTHNDTNVGSTHVHGGISPGPRDTSTPK</sequence>
<evidence type="ECO:0000313" key="4">
    <source>
        <dbReference type="EMBL" id="QUS59205.1"/>
    </source>
</evidence>
<evidence type="ECO:0000259" key="3">
    <source>
        <dbReference type="Pfam" id="PF21930"/>
    </source>
</evidence>
<dbReference type="Pfam" id="PF21930">
    <property type="entry name" value="Gp138_C"/>
    <property type="match status" value="1"/>
</dbReference>
<keyword evidence="4" id="KW-0614">Plasmid</keyword>
<keyword evidence="5" id="KW-1185">Reference proteome</keyword>
<dbReference type="Pfam" id="PF04717">
    <property type="entry name" value="Phage_base_V"/>
    <property type="match status" value="1"/>
</dbReference>
<evidence type="ECO:0000256" key="1">
    <source>
        <dbReference type="SAM" id="MobiDB-lite"/>
    </source>
</evidence>
<organism evidence="4 5">
    <name type="scientific">Pseudovibrio brasiliensis</name>
    <dbReference type="NCBI Taxonomy" id="1898042"/>
    <lineage>
        <taxon>Bacteria</taxon>
        <taxon>Pseudomonadati</taxon>
        <taxon>Pseudomonadota</taxon>
        <taxon>Alphaproteobacteria</taxon>
        <taxon>Hyphomicrobiales</taxon>
        <taxon>Stappiaceae</taxon>
        <taxon>Pseudovibrio</taxon>
    </lineage>
</organism>
<feature type="domain" description="Gp138-like beta-helical trimerization" evidence="3">
    <location>
        <begin position="108"/>
        <end position="170"/>
    </location>
</feature>
<reference evidence="4 5" key="1">
    <citation type="journal article" date="2021" name="Angew. Chem. Int. Ed. Engl.">
        <title>A novel family of nonribosomal peptides modulate collective behavior in Pseudovibrio bacteria isolated from marine sponges.</title>
        <authorList>
            <person name="Ioca L.P."/>
            <person name="Dai Y."/>
            <person name="Kunakom S."/>
            <person name="Diaz-Espinosa J."/>
            <person name="Krunic A."/>
            <person name="Crnkovic C.M."/>
            <person name="Orjala J."/>
            <person name="Sanchez L.M."/>
            <person name="Ferreira A.G."/>
            <person name="Berlinck R.G.S."/>
            <person name="Eustaquio A.S."/>
        </authorList>
    </citation>
    <scope>NUCLEOTIDE SEQUENCE [LARGE SCALE GENOMIC DNA]</scope>
    <source>
        <strain evidence="4 5">Ab134</strain>
        <plasmid evidence="4 5">pAb134-05</plasmid>
    </source>
</reference>
<proteinExistence type="predicted"/>
<feature type="domain" description="Gp5/Type VI secretion system Vgr protein OB-fold" evidence="2">
    <location>
        <begin position="24"/>
        <end position="88"/>
    </location>
</feature>
<name>A0ABX8AWX9_9HYPH</name>
<dbReference type="EMBL" id="CP074131">
    <property type="protein sequence ID" value="QUS59205.1"/>
    <property type="molecule type" value="Genomic_DNA"/>
</dbReference>
<dbReference type="InterPro" id="IPR037026">
    <property type="entry name" value="Vgr_OB-fold_dom_sf"/>
</dbReference>
<protein>
    <submittedName>
        <fullName evidence="4">Phage baseplate assembly protein V</fullName>
    </submittedName>
</protein>
<dbReference type="InterPro" id="IPR054122">
    <property type="entry name" value="Gp138-like_C"/>
</dbReference>
<dbReference type="InterPro" id="IPR006531">
    <property type="entry name" value="Gp5/Vgr_OB"/>
</dbReference>
<evidence type="ECO:0000313" key="5">
    <source>
        <dbReference type="Proteomes" id="UP000680706"/>
    </source>
</evidence>
<dbReference type="Proteomes" id="UP000680706">
    <property type="component" value="Plasmid pAb134-05"/>
</dbReference>
<accession>A0ABX8AWX9</accession>
<dbReference type="InterPro" id="IPR013046">
    <property type="entry name" value="GpV/Gp45"/>
</dbReference>
<dbReference type="RefSeq" id="WP_075699206.1">
    <property type="nucleotide sequence ID" value="NZ_CP074131.1"/>
</dbReference>